<evidence type="ECO:0000256" key="1">
    <source>
        <dbReference type="SAM" id="SignalP"/>
    </source>
</evidence>
<reference evidence="3 4" key="2">
    <citation type="journal article" date="2006" name="J. Microbiol. Methods">
        <title>Genomic flank-sequencing of plasposon insertion sites for rapid identification of functional genes.</title>
        <authorList>
            <person name="Leveau J.H."/>
            <person name="Gerards S."/>
            <person name="Fritsche K."/>
            <person name="Zondag G."/>
            <person name="van Veen J.A."/>
        </authorList>
    </citation>
    <scope>NUCLEOTIDE SEQUENCE [LARGE SCALE GENOMIC DNA]</scope>
    <source>
        <strain evidence="3 4">Ter331</strain>
    </source>
</reference>
<feature type="signal peptide" evidence="1">
    <location>
        <begin position="1"/>
        <end position="35"/>
    </location>
</feature>
<sequence length="352" mass="37518">MKGKPLSAPAPVLKMLRLAVCAVLAGAALMTTAGAAPQAKSHCLSECKPRIGIVSAFGAEADILLEQTQKKREWKINGNRFTTGELRGNQVVIVLSGVSVVNATMVTQLMMDHFRVERLLMSGIAGGVDPASHVGDVTVPESWAMPMEVYWNGDGSLPAPCGAAGDVSCLGVKLAADNGKPRPDFKFDTPNGPVSSGLFMRDNFVMNETNAPQGEFRFEFQADPEMLALARTLKPALAKCGPKNPSLCVSVQPELRVGGRGVSGSAFLANPGYRAYLFDNLQAQVVDMETAAFAQVAYANRVPFIAFRSLSDLAGGNDFKDVGAFFGSGLAETNEASVTLAFLEAWSRRNRR</sequence>
<evidence type="ECO:0000313" key="4">
    <source>
        <dbReference type="Proteomes" id="UP000008392"/>
    </source>
</evidence>
<dbReference type="HOGENOM" id="CLU_031248_0_0_4"/>
<keyword evidence="3" id="KW-0378">Hydrolase</keyword>
<dbReference type="STRING" id="1005048.CFU_4215"/>
<dbReference type="KEGG" id="cfu:CFU_4215"/>
<dbReference type="Gene3D" id="3.40.50.1580">
    <property type="entry name" value="Nucleoside phosphorylase domain"/>
    <property type="match status" value="1"/>
</dbReference>
<reference evidence="3 4" key="1">
    <citation type="journal article" date="2004" name="Environ. Microbiol.">
        <title>Phylogeny-function analysis of (meta)genomic libraries: screening for expression of ribosomal RNA genes by large-insert library fluorescent in situ hybridization (LIL-FISH).</title>
        <authorList>
            <person name="Leveau J.H."/>
            <person name="Gerards S."/>
            <person name="de Boer W."/>
            <person name="van Veen J.A."/>
        </authorList>
    </citation>
    <scope>NUCLEOTIDE SEQUENCE [LARGE SCALE GENOMIC DNA]</scope>
    <source>
        <strain evidence="3 4">Ter331</strain>
    </source>
</reference>
<dbReference type="GO" id="GO:0009116">
    <property type="term" value="P:nucleoside metabolic process"/>
    <property type="evidence" value="ECO:0007669"/>
    <property type="project" value="InterPro"/>
</dbReference>
<reference evidence="4" key="6">
    <citation type="submission" date="2011-05" db="EMBL/GenBank/DDBJ databases">
        <title>Complete sequence of Collimonas fungivorans Ter331.</title>
        <authorList>
            <person name="Leveau J.H."/>
        </authorList>
    </citation>
    <scope>NUCLEOTIDE SEQUENCE [LARGE SCALE GENOMIC DNA]</scope>
    <source>
        <strain evidence="4">Ter331</strain>
    </source>
</reference>
<dbReference type="Proteomes" id="UP000008392">
    <property type="component" value="Chromosome"/>
</dbReference>
<gene>
    <name evidence="3" type="ordered locus">CFU_4215</name>
</gene>
<dbReference type="Pfam" id="PF01048">
    <property type="entry name" value="PNP_UDP_1"/>
    <property type="match status" value="1"/>
</dbReference>
<feature type="domain" description="Nucleoside phosphorylase" evidence="2">
    <location>
        <begin position="50"/>
        <end position="325"/>
    </location>
</feature>
<proteinExistence type="predicted"/>
<dbReference type="GO" id="GO:0008782">
    <property type="term" value="F:adenosylhomocysteine nucleosidase activity"/>
    <property type="evidence" value="ECO:0007669"/>
    <property type="project" value="UniProtKB-EC"/>
</dbReference>
<dbReference type="EMBL" id="CP002745">
    <property type="protein sequence ID" value="AEK64036.1"/>
    <property type="molecule type" value="Genomic_DNA"/>
</dbReference>
<evidence type="ECO:0000259" key="2">
    <source>
        <dbReference type="Pfam" id="PF01048"/>
    </source>
</evidence>
<keyword evidence="3" id="KW-0326">Glycosidase</keyword>
<keyword evidence="1" id="KW-0732">Signal</keyword>
<dbReference type="AlphaFoldDB" id="G0AEA6"/>
<dbReference type="InterPro" id="IPR000845">
    <property type="entry name" value="Nucleoside_phosphorylase_d"/>
</dbReference>
<reference evidence="3 4" key="5">
    <citation type="journal article" date="2011" name="ISME J.">
        <title>Dual transcriptional profiling of a bacterial/fungal confrontation: Collimonas fungivorans versus Aspergillus niger.</title>
        <authorList>
            <person name="Mela F."/>
            <person name="Fritsche K."/>
            <person name="de Boer W."/>
            <person name="van Veen J.A."/>
            <person name="de Graaff L.H."/>
            <person name="van den Berg M."/>
            <person name="Leveau J.H."/>
        </authorList>
    </citation>
    <scope>NUCLEOTIDE SEQUENCE [LARGE SCALE GENOMIC DNA]</scope>
    <source>
        <strain evidence="3 4">Ter331</strain>
    </source>
</reference>
<keyword evidence="4" id="KW-1185">Reference proteome</keyword>
<dbReference type="CDD" id="cd09008">
    <property type="entry name" value="MTAN"/>
    <property type="match status" value="1"/>
</dbReference>
<reference evidence="3 4" key="3">
    <citation type="journal article" date="2008" name="FEMS Microbiol. Ecol.">
        <title>Identification and characterization of genes underlying chitinolysis in Collimonas fungivorans Ter331.</title>
        <authorList>
            <person name="Fritsche K."/>
            <person name="de Boer W."/>
            <person name="Gerards S."/>
            <person name="van den Berg M."/>
            <person name="van Veen J.A."/>
            <person name="Leveau J.H."/>
        </authorList>
    </citation>
    <scope>NUCLEOTIDE SEQUENCE [LARGE SCALE GENOMIC DNA]</scope>
    <source>
        <strain evidence="3 4">Ter331</strain>
    </source>
</reference>
<dbReference type="InterPro" id="IPR035994">
    <property type="entry name" value="Nucleoside_phosphorylase_sf"/>
</dbReference>
<dbReference type="PANTHER" id="PTHR21234">
    <property type="entry name" value="PURINE NUCLEOSIDE PHOSPHORYLASE"/>
    <property type="match status" value="1"/>
</dbReference>
<dbReference type="PANTHER" id="PTHR21234:SF42">
    <property type="entry name" value="PHOSPHORYLASE SUPERFAMILY PROTEIN"/>
    <property type="match status" value="1"/>
</dbReference>
<name>G0AEA6_COLFT</name>
<accession>G0AEA6</accession>
<dbReference type="EC" id="3.2.2.9" evidence="3"/>
<evidence type="ECO:0000313" key="3">
    <source>
        <dbReference type="EMBL" id="AEK64036.1"/>
    </source>
</evidence>
<dbReference type="SUPFAM" id="SSF53167">
    <property type="entry name" value="Purine and uridine phosphorylases"/>
    <property type="match status" value="1"/>
</dbReference>
<protein>
    <submittedName>
        <fullName evidence="3">Menaquinone via futalosine step 2</fullName>
        <ecNumber evidence="3">3.2.2.9</ecNumber>
    </submittedName>
</protein>
<reference evidence="3 4" key="4">
    <citation type="journal article" date="2010" name="Environ. Microbiol.">
        <title>The bacterial genus Collimonas: mycophagy, weathering and other adaptive solutions to life in oligotrophic soil environments.</title>
        <authorList>
            <person name="Leveau J.H."/>
            <person name="Uroz S."/>
            <person name="de Boer W."/>
        </authorList>
    </citation>
    <scope>NUCLEOTIDE SEQUENCE [LARGE SCALE GENOMIC DNA]</scope>
    <source>
        <strain evidence="3 4">Ter331</strain>
    </source>
</reference>
<dbReference type="eggNOG" id="COG0775">
    <property type="taxonomic scope" value="Bacteria"/>
</dbReference>
<feature type="chain" id="PRO_5003396574" evidence="1">
    <location>
        <begin position="36"/>
        <end position="352"/>
    </location>
</feature>
<organism evidence="3 4">
    <name type="scientific">Collimonas fungivorans (strain Ter331)</name>
    <dbReference type="NCBI Taxonomy" id="1005048"/>
    <lineage>
        <taxon>Bacteria</taxon>
        <taxon>Pseudomonadati</taxon>
        <taxon>Pseudomonadota</taxon>
        <taxon>Betaproteobacteria</taxon>
        <taxon>Burkholderiales</taxon>
        <taxon>Oxalobacteraceae</taxon>
        <taxon>Collimonas</taxon>
    </lineage>
</organism>